<feature type="region of interest" description="Disordered" evidence="3">
    <location>
        <begin position="33"/>
        <end position="62"/>
    </location>
</feature>
<name>A0ABV7VNM2_9GAMM</name>
<accession>A0ABV7VNM2</accession>
<dbReference type="InterPro" id="IPR011990">
    <property type="entry name" value="TPR-like_helical_dom_sf"/>
</dbReference>
<dbReference type="InterPro" id="IPR014162">
    <property type="entry name" value="CpoB_C"/>
</dbReference>
<dbReference type="PROSITE" id="PS50005">
    <property type="entry name" value="TPR"/>
    <property type="match status" value="1"/>
</dbReference>
<dbReference type="Gene3D" id="1.25.40.10">
    <property type="entry name" value="Tetratricopeptide repeat domain"/>
    <property type="match status" value="1"/>
</dbReference>
<keyword evidence="6" id="KW-1185">Reference proteome</keyword>
<evidence type="ECO:0000259" key="4">
    <source>
        <dbReference type="Pfam" id="PF16331"/>
    </source>
</evidence>
<dbReference type="Pfam" id="PF13424">
    <property type="entry name" value="TPR_12"/>
    <property type="match status" value="1"/>
</dbReference>
<keyword evidence="1" id="KW-0732">Signal</keyword>
<keyword evidence="1" id="KW-0574">Periplasm</keyword>
<feature type="coiled-coil region" evidence="1">
    <location>
        <begin position="67"/>
        <end position="101"/>
    </location>
</feature>
<evidence type="ECO:0000256" key="2">
    <source>
        <dbReference type="PROSITE-ProRule" id="PRU00339"/>
    </source>
</evidence>
<dbReference type="InterPro" id="IPR034706">
    <property type="entry name" value="CpoB"/>
</dbReference>
<feature type="chain" id="PRO_5044936159" description="Cell division coordinator CpoB" evidence="1">
    <location>
        <begin position="19"/>
        <end position="266"/>
    </location>
</feature>
<evidence type="ECO:0000256" key="3">
    <source>
        <dbReference type="SAM" id="MobiDB-lite"/>
    </source>
</evidence>
<dbReference type="SUPFAM" id="SSF48452">
    <property type="entry name" value="TPR-like"/>
    <property type="match status" value="1"/>
</dbReference>
<feature type="compositionally biased region" description="Low complexity" evidence="3">
    <location>
        <begin position="40"/>
        <end position="54"/>
    </location>
</feature>
<proteinExistence type="inferred from homology"/>
<feature type="repeat" description="TPR" evidence="2">
    <location>
        <begin position="177"/>
        <end position="210"/>
    </location>
</feature>
<feature type="domain" description="YbgF trimerisation" evidence="4">
    <location>
        <begin position="64"/>
        <end position="122"/>
    </location>
</feature>
<organism evidence="5 6">
    <name type="scientific">Bacterioplanoides pacificum</name>
    <dbReference type="NCBI Taxonomy" id="1171596"/>
    <lineage>
        <taxon>Bacteria</taxon>
        <taxon>Pseudomonadati</taxon>
        <taxon>Pseudomonadota</taxon>
        <taxon>Gammaproteobacteria</taxon>
        <taxon>Oceanospirillales</taxon>
        <taxon>Oceanospirillaceae</taxon>
        <taxon>Bacterioplanoides</taxon>
    </lineage>
</organism>
<evidence type="ECO:0000256" key="1">
    <source>
        <dbReference type="HAMAP-Rule" id="MF_02066"/>
    </source>
</evidence>
<dbReference type="SMART" id="SM00028">
    <property type="entry name" value="TPR"/>
    <property type="match status" value="2"/>
</dbReference>
<dbReference type="Proteomes" id="UP001595722">
    <property type="component" value="Unassembled WGS sequence"/>
</dbReference>
<dbReference type="InterPro" id="IPR019734">
    <property type="entry name" value="TPR_rpt"/>
</dbReference>
<dbReference type="Pfam" id="PF13174">
    <property type="entry name" value="TPR_6"/>
    <property type="match status" value="1"/>
</dbReference>
<keyword evidence="1" id="KW-0175">Coiled coil</keyword>
<dbReference type="NCBIfam" id="TIGR02795">
    <property type="entry name" value="tol_pal_ybgF"/>
    <property type="match status" value="1"/>
</dbReference>
<comment type="similarity">
    <text evidence="1">Belongs to the CpoB family.</text>
</comment>
<comment type="subcellular location">
    <subcellularLocation>
        <location evidence="1">Periplasm</location>
    </subcellularLocation>
</comment>
<dbReference type="Pfam" id="PF16331">
    <property type="entry name" value="TolA_bind_tri"/>
    <property type="match status" value="1"/>
</dbReference>
<gene>
    <name evidence="5" type="primary">ybgF</name>
    <name evidence="1" type="synonym">cpoB</name>
    <name evidence="5" type="ORF">ACFOMG_02890</name>
</gene>
<keyword evidence="1" id="KW-0131">Cell cycle</keyword>
<sequence length="266" mass="29186" precursor="true">MKHLILPLALAVAASAVAEDEWVSVGANRTVAPAQPETLPPSSSSSVTPSATLAQPAAESDDGNDLLSELLFQVEQMQQEIAMLRSQVETQDKQLRTMKQEQRARYLDLDRRVASLVRQPAAQKPATDTPAVAATSQVPAADAYKAAMTLVREKKFVEANQAFADFVTHYPDDALAANAWYWNGEVYLVQSKLPEAEKAFAQVVEHHSDHQKAPDATYKLGVTLHKQGKTEQARSWLNKVIESYTGKADSTVRLAQSYLEKMPAGR</sequence>
<protein>
    <recommendedName>
        <fullName evidence="1">Cell division coordinator CpoB</fullName>
    </recommendedName>
</protein>
<feature type="signal peptide" evidence="1">
    <location>
        <begin position="1"/>
        <end position="18"/>
    </location>
</feature>
<evidence type="ECO:0000313" key="6">
    <source>
        <dbReference type="Proteomes" id="UP001595722"/>
    </source>
</evidence>
<reference evidence="6" key="1">
    <citation type="journal article" date="2019" name="Int. J. Syst. Evol. Microbiol.">
        <title>The Global Catalogue of Microorganisms (GCM) 10K type strain sequencing project: providing services to taxonomists for standard genome sequencing and annotation.</title>
        <authorList>
            <consortium name="The Broad Institute Genomics Platform"/>
            <consortium name="The Broad Institute Genome Sequencing Center for Infectious Disease"/>
            <person name="Wu L."/>
            <person name="Ma J."/>
        </authorList>
    </citation>
    <scope>NUCLEOTIDE SEQUENCE [LARGE SCALE GENOMIC DNA]</scope>
    <source>
        <strain evidence="6">KCTC 42424</strain>
    </source>
</reference>
<evidence type="ECO:0000313" key="5">
    <source>
        <dbReference type="EMBL" id="MFC3679059.1"/>
    </source>
</evidence>
<dbReference type="EMBL" id="JBHRYB010000001">
    <property type="protein sequence ID" value="MFC3679059.1"/>
    <property type="molecule type" value="Genomic_DNA"/>
</dbReference>
<keyword evidence="1" id="KW-0132">Cell division</keyword>
<comment type="function">
    <text evidence="1">Mediates coordination of peptidoglycan synthesis and outer membrane constriction during cell division.</text>
</comment>
<keyword evidence="2" id="KW-0802">TPR repeat</keyword>
<dbReference type="HAMAP" id="MF_02066">
    <property type="entry name" value="CpoB"/>
    <property type="match status" value="1"/>
</dbReference>
<dbReference type="Gene3D" id="1.20.5.110">
    <property type="match status" value="1"/>
</dbReference>
<dbReference type="RefSeq" id="WP_376864679.1">
    <property type="nucleotide sequence ID" value="NZ_JBHRYB010000001.1"/>
</dbReference>
<comment type="caution">
    <text evidence="5">The sequence shown here is derived from an EMBL/GenBank/DDBJ whole genome shotgun (WGS) entry which is preliminary data.</text>
</comment>
<dbReference type="InterPro" id="IPR032519">
    <property type="entry name" value="YbgF_tri"/>
</dbReference>